<gene>
    <name evidence="5" type="ORF">PCANC_23227</name>
    <name evidence="3" type="ORF">PCANC_24785</name>
    <name evidence="6" type="ORF">PCASD_11837</name>
    <name evidence="4" type="ORF">PCASD_22553</name>
</gene>
<feature type="compositionally biased region" description="Basic and acidic residues" evidence="2">
    <location>
        <begin position="310"/>
        <end position="322"/>
    </location>
</feature>
<dbReference type="PANTHER" id="PTHR21531">
    <property type="entry name" value="LOW-TEMPERATURE VIABILITY PROTEIN LTV1-RELATED"/>
    <property type="match status" value="1"/>
</dbReference>
<dbReference type="GO" id="GO:0005829">
    <property type="term" value="C:cytosol"/>
    <property type="evidence" value="ECO:0007669"/>
    <property type="project" value="TreeGrafter"/>
</dbReference>
<feature type="region of interest" description="Disordered" evidence="2">
    <location>
        <begin position="230"/>
        <end position="352"/>
    </location>
</feature>
<dbReference type="EMBL" id="PGCJ01001251">
    <property type="protein sequence ID" value="PLW07153.1"/>
    <property type="molecule type" value="Genomic_DNA"/>
</dbReference>
<protein>
    <submittedName>
        <fullName evidence="5">Uncharacterized protein</fullName>
    </submittedName>
</protein>
<dbReference type="OrthoDB" id="5852896at2759"/>
<dbReference type="STRING" id="200324.A0A2N5TNT9"/>
<feature type="compositionally biased region" description="Basic and acidic residues" evidence="2">
    <location>
        <begin position="335"/>
        <end position="352"/>
    </location>
</feature>
<comment type="caution">
    <text evidence="5">The sequence shown here is derived from an EMBL/GenBank/DDBJ whole genome shotgun (WGS) entry which is preliminary data.</text>
</comment>
<accession>A0A2N5TNT9</accession>
<evidence type="ECO:0000256" key="1">
    <source>
        <dbReference type="ARBA" id="ARBA00009078"/>
    </source>
</evidence>
<feature type="region of interest" description="Disordered" evidence="2">
    <location>
        <begin position="108"/>
        <end position="148"/>
    </location>
</feature>
<evidence type="ECO:0000313" key="5">
    <source>
        <dbReference type="EMBL" id="PLW27124.1"/>
    </source>
</evidence>
<comment type="similarity">
    <text evidence="1">Belongs to the LTV1 family.</text>
</comment>
<feature type="region of interest" description="Disordered" evidence="2">
    <location>
        <begin position="512"/>
        <end position="576"/>
    </location>
</feature>
<dbReference type="Pfam" id="PF04180">
    <property type="entry name" value="LTV"/>
    <property type="match status" value="1"/>
</dbReference>
<feature type="region of interest" description="Disordered" evidence="2">
    <location>
        <begin position="31"/>
        <end position="63"/>
    </location>
</feature>
<feature type="compositionally biased region" description="Basic and acidic residues" evidence="2">
    <location>
        <begin position="549"/>
        <end position="559"/>
    </location>
</feature>
<dbReference type="PANTHER" id="PTHR21531:SF0">
    <property type="entry name" value="PROTEIN LTV1 HOMOLOG"/>
    <property type="match status" value="1"/>
</dbReference>
<dbReference type="AlphaFoldDB" id="A0A2N5TNT9"/>
<proteinExistence type="inferred from homology"/>
<evidence type="ECO:0000313" key="8">
    <source>
        <dbReference type="Proteomes" id="UP000235392"/>
    </source>
</evidence>
<dbReference type="EMBL" id="PGCI01000093">
    <property type="protein sequence ID" value="PLW41106.1"/>
    <property type="molecule type" value="Genomic_DNA"/>
</dbReference>
<dbReference type="EMBL" id="PGCJ01000504">
    <property type="protein sequence ID" value="PLW27124.1"/>
    <property type="molecule type" value="Genomic_DNA"/>
</dbReference>
<dbReference type="InterPro" id="IPR007307">
    <property type="entry name" value="Ltv1"/>
</dbReference>
<evidence type="ECO:0000256" key="2">
    <source>
        <dbReference type="SAM" id="MobiDB-lite"/>
    </source>
</evidence>
<evidence type="ECO:0000313" key="7">
    <source>
        <dbReference type="Proteomes" id="UP000235388"/>
    </source>
</evidence>
<dbReference type="Proteomes" id="UP000235392">
    <property type="component" value="Unassembled WGS sequence"/>
</dbReference>
<keyword evidence="7" id="KW-1185">Reference proteome</keyword>
<dbReference type="GO" id="GO:0030688">
    <property type="term" value="C:preribosome, small subunit precursor"/>
    <property type="evidence" value="ECO:0007669"/>
    <property type="project" value="TreeGrafter"/>
</dbReference>
<dbReference type="GO" id="GO:0042274">
    <property type="term" value="P:ribosomal small subunit biogenesis"/>
    <property type="evidence" value="ECO:0007669"/>
    <property type="project" value="InterPro"/>
</dbReference>
<feature type="compositionally biased region" description="Polar residues" evidence="2">
    <location>
        <begin position="251"/>
        <end position="268"/>
    </location>
</feature>
<evidence type="ECO:0000313" key="4">
    <source>
        <dbReference type="EMBL" id="PLW09633.1"/>
    </source>
</evidence>
<evidence type="ECO:0000313" key="3">
    <source>
        <dbReference type="EMBL" id="PLW07153.1"/>
    </source>
</evidence>
<organism evidence="5 7">
    <name type="scientific">Puccinia coronata f. sp. avenae</name>
    <dbReference type="NCBI Taxonomy" id="200324"/>
    <lineage>
        <taxon>Eukaryota</taxon>
        <taxon>Fungi</taxon>
        <taxon>Dikarya</taxon>
        <taxon>Basidiomycota</taxon>
        <taxon>Pucciniomycotina</taxon>
        <taxon>Pucciniomycetes</taxon>
        <taxon>Pucciniales</taxon>
        <taxon>Pucciniaceae</taxon>
        <taxon>Puccinia</taxon>
    </lineage>
</organism>
<dbReference type="EMBL" id="PGCI01000999">
    <property type="protein sequence ID" value="PLW09633.1"/>
    <property type="molecule type" value="Genomic_DNA"/>
</dbReference>
<feature type="compositionally biased region" description="Acidic residues" evidence="2">
    <location>
        <begin position="527"/>
        <end position="539"/>
    </location>
</feature>
<name>A0A2N5TNT9_9BASI</name>
<dbReference type="Proteomes" id="UP000235388">
    <property type="component" value="Unassembled WGS sequence"/>
</dbReference>
<dbReference type="GO" id="GO:0005634">
    <property type="term" value="C:nucleus"/>
    <property type="evidence" value="ECO:0007669"/>
    <property type="project" value="TreeGrafter"/>
</dbReference>
<feature type="compositionally biased region" description="Low complexity" evidence="2">
    <location>
        <begin position="292"/>
        <end position="302"/>
    </location>
</feature>
<reference evidence="7 8" key="1">
    <citation type="submission" date="2017-11" db="EMBL/GenBank/DDBJ databases">
        <title>De novo assembly and phasing of dikaryotic genomes from two isolates of Puccinia coronata f. sp. avenae, the causal agent of oat crown rust.</title>
        <authorList>
            <person name="Miller M.E."/>
            <person name="Zhang Y."/>
            <person name="Omidvar V."/>
            <person name="Sperschneider J."/>
            <person name="Schwessinger B."/>
            <person name="Raley C."/>
            <person name="Palmer J.M."/>
            <person name="Garnica D."/>
            <person name="Upadhyaya N."/>
            <person name="Rathjen J."/>
            <person name="Taylor J.M."/>
            <person name="Park R.F."/>
            <person name="Dodds P.N."/>
            <person name="Hirsch C.D."/>
            <person name="Kianian S.F."/>
            <person name="Figueroa M."/>
        </authorList>
    </citation>
    <scope>NUCLEOTIDE SEQUENCE [LARGE SCALE GENOMIC DNA]</scope>
    <source>
        <strain evidence="5">12NC29</strain>
        <strain evidence="4">12SD80</strain>
    </source>
</reference>
<dbReference type="GO" id="GO:0000056">
    <property type="term" value="P:ribosomal small subunit export from nucleus"/>
    <property type="evidence" value="ECO:0007669"/>
    <property type="project" value="TreeGrafter"/>
</dbReference>
<evidence type="ECO:0000313" key="6">
    <source>
        <dbReference type="EMBL" id="PLW41106.1"/>
    </source>
</evidence>
<sequence length="619" mass="68330">MPPSIYRGPEAKHFALVHRSQRDPLINDAEASERVLHPVQRQNEQRKNRNKGLTRHELESSLGKDAATLRSNVGEASMYDIYYDDSEYDYMQHLKPVGLSKEAVLLDKPSTTTTKSKSKTSDQPIQLRPSSPPGPNHELELPDSVQPTPNEHMLSYQDHLQYALPSNSAIPDEGGLFPLDDDPALREVLEALEDDAYVEEDTGDEFFVTIVKDGERDASEEPEWIHEIVEQPSSCSQWESEMAKFKPPLKTPSSSQDPLETCSSTGSPSPAKRKSASRNLPPPSVRGSVAGSAFSMSSSAMFRNEGLTDLDDRFEKIEKEYESSDSDEDGSESGLSERSDMTATPGERRGRADLEAIMDDFLDRFEVLGGKMKPVLEGKTAVGKLETLRTELLGPADPAAREERLAVKEHILRTLKADQQAHDDSRTALNPKDRFTTLDLHSDLQNKWDCQTILTTYSNLENHPRVIRIKDAIGASEPRKSAADSLSTPAPLQAEGKIGIDRATGFPVVNGQVIKGNQSKHVPMEAPQEEEEEESDSDGDSSGSVRGTLKRDRNEDKEAKKARKAALKAERAARRQIKKSVKVTFAAQKNVQDKLNAKLVTQKSMDIAGSGGKGVIPLL</sequence>